<reference evidence="3" key="1">
    <citation type="journal article" date="2015" name="BMC Genomics">
        <title>Draft genome of a commonly misdiagnosed multidrug resistant pathogen Candida auris.</title>
        <authorList>
            <person name="Chatterjee S."/>
            <person name="Alampalli S.V."/>
            <person name="Nageshan R.K."/>
            <person name="Chettiar S.T."/>
            <person name="Joshi S."/>
            <person name="Tatu U.S."/>
        </authorList>
    </citation>
    <scope>NUCLEOTIDE SEQUENCE [LARGE SCALE GENOMIC DNA]</scope>
    <source>
        <strain evidence="3">6684</strain>
    </source>
</reference>
<dbReference type="VEuPathDB" id="FungiDB:CJI96_0002460"/>
<dbReference type="Gene3D" id="3.10.129.10">
    <property type="entry name" value="Hotdog Thioesterase"/>
    <property type="match status" value="1"/>
</dbReference>
<evidence type="ECO:0000313" key="3">
    <source>
        <dbReference type="Proteomes" id="UP000037122"/>
    </source>
</evidence>
<evidence type="ECO:0000313" key="2">
    <source>
        <dbReference type="EMBL" id="KND95895.1"/>
    </source>
</evidence>
<dbReference type="AlphaFoldDB" id="A0A0L0NQE4"/>
<protein>
    <recommendedName>
        <fullName evidence="1">Thioesterase domain-containing protein</fullName>
    </recommendedName>
</protein>
<evidence type="ECO:0000259" key="1">
    <source>
        <dbReference type="Pfam" id="PF03061"/>
    </source>
</evidence>
<dbReference type="EMBL" id="LGST01000064">
    <property type="protein sequence ID" value="KND95895.1"/>
    <property type="molecule type" value="Genomic_DNA"/>
</dbReference>
<dbReference type="VEuPathDB" id="FungiDB:QG37_07851"/>
<dbReference type="CDD" id="cd03443">
    <property type="entry name" value="PaaI_thioesterase"/>
    <property type="match status" value="1"/>
</dbReference>
<organism evidence="2 3">
    <name type="scientific">Candidozyma auris</name>
    <name type="common">Yeast</name>
    <name type="synonym">Candida auris</name>
    <dbReference type="NCBI Taxonomy" id="498019"/>
    <lineage>
        <taxon>Eukaryota</taxon>
        <taxon>Fungi</taxon>
        <taxon>Dikarya</taxon>
        <taxon>Ascomycota</taxon>
        <taxon>Saccharomycotina</taxon>
        <taxon>Pichiomycetes</taxon>
        <taxon>Metschnikowiaceae</taxon>
        <taxon>Candidozyma</taxon>
    </lineage>
</organism>
<dbReference type="VEuPathDB" id="FungiDB:CJJ09_000178"/>
<dbReference type="SUPFAM" id="SSF54637">
    <property type="entry name" value="Thioesterase/thiol ester dehydrase-isomerase"/>
    <property type="match status" value="1"/>
</dbReference>
<dbReference type="PANTHER" id="PTHR47260:SF1">
    <property type="entry name" value="UPF0644 PROTEIN PB2B4.06"/>
    <property type="match status" value="1"/>
</dbReference>
<dbReference type="VEuPathDB" id="FungiDB:CJJ07_002040"/>
<dbReference type="Pfam" id="PF03061">
    <property type="entry name" value="4HBT"/>
    <property type="match status" value="1"/>
</dbReference>
<dbReference type="VEuPathDB" id="FungiDB:CJI97_004006"/>
<proteinExistence type="predicted"/>
<sequence>MTQGEIRKSHPKRSLGLVADEKYAQVLYSHKIYQYYESLSENHAQLNPKCGEIDESIWPTLTGETLIGPEKVGLRSASFYTIDDKFLTSFEDIEELQEGENNCGYTFFHLGLKITGHPKIVHGGLLATLLDELTCRVAFQNFHSKKGVTANLNVKYLKPCFANSYVMIKCTLVNKKGRKCITKGQVYKVDLDEDFEGSVPEFVERKENLLTEAEVLMIEPKWVEELHNQAKEAHQAQLAQPAA</sequence>
<dbReference type="InterPro" id="IPR029069">
    <property type="entry name" value="HotDog_dom_sf"/>
</dbReference>
<dbReference type="Proteomes" id="UP000037122">
    <property type="component" value="Unassembled WGS sequence"/>
</dbReference>
<dbReference type="InterPro" id="IPR006683">
    <property type="entry name" value="Thioestr_dom"/>
</dbReference>
<dbReference type="PANTHER" id="PTHR47260">
    <property type="entry name" value="UPF0644 PROTEIN PB2B4.06"/>
    <property type="match status" value="1"/>
</dbReference>
<gene>
    <name evidence="2" type="ORF">QG37_07851</name>
</gene>
<comment type="caution">
    <text evidence="2">The sequence shown here is derived from an EMBL/GenBank/DDBJ whole genome shotgun (WGS) entry which is preliminary data.</text>
</comment>
<dbReference type="VEuPathDB" id="FungiDB:B9J08_004017"/>
<accession>A0A0L0NQE4</accession>
<feature type="domain" description="Thioesterase" evidence="1">
    <location>
        <begin position="120"/>
        <end position="190"/>
    </location>
</feature>
<dbReference type="InterPro" id="IPR052061">
    <property type="entry name" value="PTE-AB_protein"/>
</dbReference>
<name>A0A0L0NQE4_CANAR</name>